<dbReference type="AlphaFoldDB" id="D6XZF7"/>
<keyword evidence="3" id="KW-1185">Reference proteome</keyword>
<dbReference type="Pfam" id="PF05709">
    <property type="entry name" value="Sipho_tail"/>
    <property type="match status" value="1"/>
</dbReference>
<sequence length="237" mass="26346">MMMQFTFDGKKSFDDFGVVVAKRPMIPSPKRRVTFMDIPGRHSSVRHDEETYEDITIMVECNLSKRTGPLYEQVDAIKAWLFGAGEADLVFSYEPDKAYQAQVVNAIDFTTHLRQAGTFPVLFHCRPFKVETVPSTLIYTSSGQTIQNPGTVASAPIITIVGGGSIDLTVNGQSTTLINVEDKIILNSDLQECYNEAIQNENEKMTGPFPILMPGANTISWSGSVSQVDIVSNWRWL</sequence>
<protein>
    <submittedName>
        <fullName evidence="2">Phage tail component</fullName>
    </submittedName>
</protein>
<dbReference type="HOGENOM" id="CLU_091718_3_1_9"/>
<organism evidence="2 3">
    <name type="scientific">Bacillus selenitireducens (strain ATCC 700615 / DSM 15326 / MLS10)</name>
    <dbReference type="NCBI Taxonomy" id="439292"/>
    <lineage>
        <taxon>Bacteria</taxon>
        <taxon>Bacillati</taxon>
        <taxon>Bacillota</taxon>
        <taxon>Bacilli</taxon>
        <taxon>Bacillales</taxon>
        <taxon>Bacillaceae</taxon>
        <taxon>Salisediminibacterium</taxon>
    </lineage>
</organism>
<evidence type="ECO:0000259" key="1">
    <source>
        <dbReference type="Pfam" id="PF05709"/>
    </source>
</evidence>
<dbReference type="Proteomes" id="UP000000271">
    <property type="component" value="Chromosome"/>
</dbReference>
<dbReference type="STRING" id="439292.Bsel_0802"/>
<dbReference type="Gene3D" id="2.40.30.200">
    <property type="match status" value="1"/>
</dbReference>
<accession>D6XZF7</accession>
<dbReference type="InterPro" id="IPR008841">
    <property type="entry name" value="Siphovirus-type_tail_N"/>
</dbReference>
<proteinExistence type="predicted"/>
<name>D6XZF7_BACIE</name>
<gene>
    <name evidence="2" type="ordered locus">Bsel_0802</name>
</gene>
<dbReference type="KEGG" id="bse:Bsel_0802"/>
<dbReference type="eggNOG" id="COG4722">
    <property type="taxonomic scope" value="Bacteria"/>
</dbReference>
<reference evidence="2" key="1">
    <citation type="submission" date="2009-10" db="EMBL/GenBank/DDBJ databases">
        <title>Complete sequence of Bacillus selenitireducens MLS10.</title>
        <authorList>
            <consortium name="US DOE Joint Genome Institute"/>
            <person name="Lucas S."/>
            <person name="Copeland A."/>
            <person name="Lapidus A."/>
            <person name="Glavina del Rio T."/>
            <person name="Dalin E."/>
            <person name="Tice H."/>
            <person name="Bruce D."/>
            <person name="Goodwin L."/>
            <person name="Pitluck S."/>
            <person name="Sims D."/>
            <person name="Brettin T."/>
            <person name="Detter J.C."/>
            <person name="Han C."/>
            <person name="Larimer F."/>
            <person name="Land M."/>
            <person name="Hauser L."/>
            <person name="Kyrpides N."/>
            <person name="Ovchinnikova G."/>
            <person name="Stolz J."/>
        </authorList>
    </citation>
    <scope>NUCLEOTIDE SEQUENCE [LARGE SCALE GENOMIC DNA]</scope>
    <source>
        <strain evidence="2">MLS10</strain>
    </source>
</reference>
<dbReference type="InterPro" id="IPR006520">
    <property type="entry name" value="Dit_BPSPP_N"/>
</dbReference>
<dbReference type="NCBIfam" id="TIGR01633">
    <property type="entry name" value="phi3626_gp14_N"/>
    <property type="match status" value="1"/>
</dbReference>
<dbReference type="RefSeq" id="WP_013171760.1">
    <property type="nucleotide sequence ID" value="NC_014219.1"/>
</dbReference>
<evidence type="ECO:0000313" key="2">
    <source>
        <dbReference type="EMBL" id="ADH98331.1"/>
    </source>
</evidence>
<dbReference type="EMBL" id="CP001791">
    <property type="protein sequence ID" value="ADH98331.1"/>
    <property type="molecule type" value="Genomic_DNA"/>
</dbReference>
<feature type="domain" description="Siphovirus-type tail component RIFT-related" evidence="1">
    <location>
        <begin position="34"/>
        <end position="125"/>
    </location>
</feature>
<evidence type="ECO:0000313" key="3">
    <source>
        <dbReference type="Proteomes" id="UP000000271"/>
    </source>
</evidence>